<proteinExistence type="predicted"/>
<dbReference type="EMBL" id="BLLK01000047">
    <property type="protein sequence ID" value="GFH55391.1"/>
    <property type="molecule type" value="Genomic_DNA"/>
</dbReference>
<accession>A0AAD3D055</accession>
<feature type="compositionally biased region" description="Low complexity" evidence="1">
    <location>
        <begin position="22"/>
        <end position="33"/>
    </location>
</feature>
<keyword evidence="3" id="KW-1185">Reference proteome</keyword>
<dbReference type="Proteomes" id="UP001054902">
    <property type="component" value="Unassembled WGS sequence"/>
</dbReference>
<feature type="compositionally biased region" description="Acidic residues" evidence="1">
    <location>
        <begin position="34"/>
        <end position="60"/>
    </location>
</feature>
<evidence type="ECO:0000256" key="1">
    <source>
        <dbReference type="SAM" id="MobiDB-lite"/>
    </source>
</evidence>
<evidence type="ECO:0000313" key="3">
    <source>
        <dbReference type="Proteomes" id="UP001054902"/>
    </source>
</evidence>
<comment type="caution">
    <text evidence="2">The sequence shown here is derived from an EMBL/GenBank/DDBJ whole genome shotgun (WGS) entry which is preliminary data.</text>
</comment>
<sequence length="719" mass="80594">MKSFFDKIQDSTLTWSSDDDISISSSSLSSSDFDSSDDEDVEEEDQELEHDDDDDEDDADQQEIQINDDQVEQQLMMENDIDVNIMEMQQALNIQQQRVAPLEAEAVQAVADQQLQEAPPAAQEAQQEANENENEVIFLPEHQLSHLQRQAIAGAARHPPNRTSSTQILQRIQAHPRSNELIMRIARCEILPLIRAEIDWKLLLTQLPTYPAQEVGDDLASFLVQSILRMTPTIPILEEITKVYPRACVDMDPFYAACQFCNDEVVKFIIQKTISSRKEFGIKWSMVALLGDARISLKHARFLFEYKLQMFEKVEDRILDPQMGLFGVSPLDRMLSGQFIHGDTHTWVEKLKLALLAANTGNIIPNPKFYPFHALLKRLISIDFKGNHFGQVAFINCLNACIDGDENGTPFHEVNEDWNLPLHTVLMTKCNTNLGVIGERKLIKFLLKANPDSATMKNSKGLMPIRLAIENGWPVYDIICHFCPTSYTEGVIQTSLLPSVLDVGNSATPSAAGTSMSFLSPGGSTNNVIEEEKDLLIHDILNGPFSDRFGISGARELVRFVLKKYPSVGMAPDANGKLPIHIAIENGWPVHDLIVGAAPHTLEVKDPVSGLYPFLLAASITSKTTTVDTKEEATATTNTEEEKDTSKSTLNADLSTLYELIREAPLMLQGFGTEHQKKNKARMIRRRSSLLHSKRKRKHHHHSRRRGSSGSPTKKKGKR</sequence>
<organism evidence="2 3">
    <name type="scientific">Chaetoceros tenuissimus</name>
    <dbReference type="NCBI Taxonomy" id="426638"/>
    <lineage>
        <taxon>Eukaryota</taxon>
        <taxon>Sar</taxon>
        <taxon>Stramenopiles</taxon>
        <taxon>Ochrophyta</taxon>
        <taxon>Bacillariophyta</taxon>
        <taxon>Coscinodiscophyceae</taxon>
        <taxon>Chaetocerotophycidae</taxon>
        <taxon>Chaetocerotales</taxon>
        <taxon>Chaetocerotaceae</taxon>
        <taxon>Chaetoceros</taxon>
    </lineage>
</organism>
<dbReference type="AlphaFoldDB" id="A0AAD3D055"/>
<feature type="compositionally biased region" description="Basic residues" evidence="1">
    <location>
        <begin position="677"/>
        <end position="719"/>
    </location>
</feature>
<evidence type="ECO:0000313" key="2">
    <source>
        <dbReference type="EMBL" id="GFH55391.1"/>
    </source>
</evidence>
<reference evidence="2 3" key="1">
    <citation type="journal article" date="2021" name="Sci. Rep.">
        <title>The genome of the diatom Chaetoceros tenuissimus carries an ancient integrated fragment of an extant virus.</title>
        <authorList>
            <person name="Hongo Y."/>
            <person name="Kimura K."/>
            <person name="Takaki Y."/>
            <person name="Yoshida Y."/>
            <person name="Baba S."/>
            <person name="Kobayashi G."/>
            <person name="Nagasaki K."/>
            <person name="Hano T."/>
            <person name="Tomaru Y."/>
        </authorList>
    </citation>
    <scope>NUCLEOTIDE SEQUENCE [LARGE SCALE GENOMIC DNA]</scope>
    <source>
        <strain evidence="2 3">NIES-3715</strain>
    </source>
</reference>
<protein>
    <submittedName>
        <fullName evidence="2">Uncharacterized protein</fullName>
    </submittedName>
</protein>
<gene>
    <name evidence="2" type="ORF">CTEN210_11867</name>
</gene>
<name>A0AAD3D055_9STRA</name>
<feature type="region of interest" description="Disordered" evidence="1">
    <location>
        <begin position="625"/>
        <end position="648"/>
    </location>
</feature>
<feature type="region of interest" description="Disordered" evidence="1">
    <location>
        <begin position="15"/>
        <end position="60"/>
    </location>
</feature>
<feature type="region of interest" description="Disordered" evidence="1">
    <location>
        <begin position="671"/>
        <end position="719"/>
    </location>
</feature>